<evidence type="ECO:0000313" key="1">
    <source>
        <dbReference type="EMBL" id="MBB4230611.1"/>
    </source>
</evidence>
<evidence type="ECO:0000313" key="2">
    <source>
        <dbReference type="Proteomes" id="UP000551353"/>
    </source>
</evidence>
<organism evidence="1 2">
    <name type="scientific">Rhizobium mongolense</name>
    <dbReference type="NCBI Taxonomy" id="57676"/>
    <lineage>
        <taxon>Bacteria</taxon>
        <taxon>Pseudomonadati</taxon>
        <taxon>Pseudomonadota</taxon>
        <taxon>Alphaproteobacteria</taxon>
        <taxon>Hyphomicrobiales</taxon>
        <taxon>Rhizobiaceae</taxon>
        <taxon>Rhizobium/Agrobacterium group</taxon>
        <taxon>Rhizobium</taxon>
    </lineage>
</organism>
<keyword evidence="2" id="KW-1185">Reference proteome</keyword>
<protein>
    <submittedName>
        <fullName evidence="1">Uncharacterized protein</fullName>
    </submittedName>
</protein>
<dbReference type="EMBL" id="JACIFX010000005">
    <property type="protein sequence ID" value="MBB4230611.1"/>
    <property type="molecule type" value="Genomic_DNA"/>
</dbReference>
<dbReference type="Proteomes" id="UP000551353">
    <property type="component" value="Unassembled WGS sequence"/>
</dbReference>
<accession>A0ABR6IRW1</accession>
<reference evidence="1 2" key="1">
    <citation type="submission" date="2020-08" db="EMBL/GenBank/DDBJ databases">
        <title>Genomic Encyclopedia of Type Strains, Phase IV (KMG-V): Genome sequencing to study the core and pangenomes of soil and plant-associated prokaryotes.</title>
        <authorList>
            <person name="Whitman W."/>
        </authorList>
    </citation>
    <scope>NUCLEOTIDE SEQUENCE [LARGE SCALE GENOMIC DNA]</scope>
    <source>
        <strain evidence="1 2">SEMIA 4087</strain>
    </source>
</reference>
<proteinExistence type="predicted"/>
<sequence>MASSQAIGVPMTYRLVRRHHARTIPYNDKRIGQSPDGKFHQCAKGANFELGDHTLCLFVPNQGA</sequence>
<comment type="caution">
    <text evidence="1">The sequence shown here is derived from an EMBL/GenBank/DDBJ whole genome shotgun (WGS) entry which is preliminary data.</text>
</comment>
<gene>
    <name evidence="1" type="ORF">GGD56_004464</name>
</gene>
<name>A0ABR6IRW1_9HYPH</name>